<dbReference type="Proteomes" id="UP000192360">
    <property type="component" value="Unassembled WGS sequence"/>
</dbReference>
<dbReference type="PANTHER" id="PTHR43546">
    <property type="entry name" value="UPF0173 METAL-DEPENDENT HYDROLASE MJ1163-RELATED"/>
    <property type="match status" value="1"/>
</dbReference>
<accession>A0A1W1ZWS7</accession>
<evidence type="ECO:0000313" key="5">
    <source>
        <dbReference type="Proteomes" id="UP000192360"/>
    </source>
</evidence>
<dbReference type="STRING" id="504486.SAMN05660703_1607"/>
<dbReference type="EMBL" id="FWXO01000002">
    <property type="protein sequence ID" value="SMC52899.1"/>
    <property type="molecule type" value="Genomic_DNA"/>
</dbReference>
<dbReference type="HAMAP" id="MF_00457">
    <property type="entry name" value="UPF0173"/>
    <property type="match status" value="1"/>
</dbReference>
<dbReference type="InterPro" id="IPR036866">
    <property type="entry name" value="RibonucZ/Hydroxyglut_hydro"/>
</dbReference>
<dbReference type="Gene3D" id="3.60.15.10">
    <property type="entry name" value="Ribonuclease Z/Hydroxyacylglutathione hydrolase-like"/>
    <property type="match status" value="1"/>
</dbReference>
<proteinExistence type="inferred from homology"/>
<dbReference type="InterPro" id="IPR001279">
    <property type="entry name" value="Metallo-B-lactamas"/>
</dbReference>
<keyword evidence="5" id="KW-1185">Reference proteome</keyword>
<dbReference type="InterPro" id="IPR022877">
    <property type="entry name" value="UPF0173"/>
</dbReference>
<dbReference type="SMART" id="SM00849">
    <property type="entry name" value="Lactamase_B"/>
    <property type="match status" value="1"/>
</dbReference>
<dbReference type="OrthoDB" id="9789133at2"/>
<keyword evidence="1 2" id="KW-0378">Hydrolase</keyword>
<sequence>MKITFLGHATLLIKTKLTTILVDPFITGNSLAKDIVNVEDLNPDYILLTHAHQDHVLDVEVIAKKSNAIIVSNFEIATYYENKGFKVHPMNHGGSWNFDFGKLKYVNAIHTSSFADGTYGGQPGGFILTADDKNIYIAGDTALHMDMKLIPYTYTLDLAILPIGDNFTMGVDDAILASDFVECDTVLGYHYDTFGYIKIDHEAAKAKFENEEKKLHLLEIGKSILI</sequence>
<protein>
    <recommendedName>
        <fullName evidence="2">UPF0173 metal-dependent hydrolase SAMN05660703_1607</fullName>
    </recommendedName>
</protein>
<evidence type="ECO:0000256" key="2">
    <source>
        <dbReference type="HAMAP-Rule" id="MF_00457"/>
    </source>
</evidence>
<organism evidence="4 5">
    <name type="scientific">Cellulophaga tyrosinoxydans</name>
    <dbReference type="NCBI Taxonomy" id="504486"/>
    <lineage>
        <taxon>Bacteria</taxon>
        <taxon>Pseudomonadati</taxon>
        <taxon>Bacteroidota</taxon>
        <taxon>Flavobacteriia</taxon>
        <taxon>Flavobacteriales</taxon>
        <taxon>Flavobacteriaceae</taxon>
        <taxon>Cellulophaga</taxon>
    </lineage>
</organism>
<feature type="domain" description="Metallo-beta-lactamase" evidence="3">
    <location>
        <begin position="7"/>
        <end position="190"/>
    </location>
</feature>
<evidence type="ECO:0000256" key="1">
    <source>
        <dbReference type="ARBA" id="ARBA00022801"/>
    </source>
</evidence>
<dbReference type="NCBIfam" id="NF001911">
    <property type="entry name" value="PRK00685.1"/>
    <property type="match status" value="1"/>
</dbReference>
<reference evidence="5" key="1">
    <citation type="submission" date="2017-04" db="EMBL/GenBank/DDBJ databases">
        <authorList>
            <person name="Varghese N."/>
            <person name="Submissions S."/>
        </authorList>
    </citation>
    <scope>NUCLEOTIDE SEQUENCE [LARGE SCALE GENOMIC DNA]</scope>
    <source>
        <strain evidence="5">DSM 21164</strain>
    </source>
</reference>
<evidence type="ECO:0000259" key="3">
    <source>
        <dbReference type="SMART" id="SM00849"/>
    </source>
</evidence>
<dbReference type="AlphaFoldDB" id="A0A1W1ZWS7"/>
<dbReference type="InterPro" id="IPR050114">
    <property type="entry name" value="UPF0173_UPF0282_UlaG_hydrolase"/>
</dbReference>
<comment type="similarity">
    <text evidence="2">Belongs to the UPF0173 family.</text>
</comment>
<gene>
    <name evidence="4" type="ORF">SAMN05660703_1607</name>
</gene>
<name>A0A1W1ZWS7_9FLAO</name>
<evidence type="ECO:0000313" key="4">
    <source>
        <dbReference type="EMBL" id="SMC52899.1"/>
    </source>
</evidence>
<dbReference type="GO" id="GO:0016787">
    <property type="term" value="F:hydrolase activity"/>
    <property type="evidence" value="ECO:0007669"/>
    <property type="project" value="UniProtKB-UniRule"/>
</dbReference>
<dbReference type="SUPFAM" id="SSF56281">
    <property type="entry name" value="Metallo-hydrolase/oxidoreductase"/>
    <property type="match status" value="1"/>
</dbReference>
<dbReference type="RefSeq" id="WP_084060966.1">
    <property type="nucleotide sequence ID" value="NZ_FWXO01000002.1"/>
</dbReference>
<dbReference type="PANTHER" id="PTHR43546:SF3">
    <property type="entry name" value="UPF0173 METAL-DEPENDENT HYDROLASE MJ1163"/>
    <property type="match status" value="1"/>
</dbReference>
<dbReference type="Pfam" id="PF13483">
    <property type="entry name" value="Lactamase_B_3"/>
    <property type="match status" value="1"/>
</dbReference>